<dbReference type="EMBL" id="MN284908">
    <property type="protein sequence ID" value="QFP95934.1"/>
    <property type="molecule type" value="Genomic_DNA"/>
</dbReference>
<organism evidence="2 3">
    <name type="scientific">Mycobacterium phage Helpful</name>
    <dbReference type="NCBI Taxonomy" id="2652420"/>
    <lineage>
        <taxon>Viruses</taxon>
        <taxon>Duplodnaviria</taxon>
        <taxon>Heunggongvirae</taxon>
        <taxon>Uroviricota</taxon>
        <taxon>Caudoviricetes</taxon>
        <taxon>Dclasvirinae</taxon>
        <taxon>Plotvirus</taxon>
        <taxon>Plotvirus plot</taxon>
    </lineage>
</organism>
<feature type="region of interest" description="Disordered" evidence="1">
    <location>
        <begin position="44"/>
        <end position="63"/>
    </location>
</feature>
<gene>
    <name evidence="2" type="primary">12</name>
    <name evidence="2" type="ORF">SEA_HELPFUL_12</name>
</gene>
<evidence type="ECO:0000256" key="1">
    <source>
        <dbReference type="SAM" id="MobiDB-lite"/>
    </source>
</evidence>
<name>A0A5P8DAB7_9CAUD</name>
<sequence>MNPEMMIVHVLPVDDLIEHVESPDCPCNPDLELIERTDDHFGQMYSHNAADGRNDEAEEEDLF</sequence>
<protein>
    <submittedName>
        <fullName evidence="2">Uncharacterized protein</fullName>
    </submittedName>
</protein>
<evidence type="ECO:0000313" key="3">
    <source>
        <dbReference type="Proteomes" id="UP000327574"/>
    </source>
</evidence>
<dbReference type="Proteomes" id="UP000327574">
    <property type="component" value="Segment"/>
</dbReference>
<accession>A0A5P8DAB7</accession>
<evidence type="ECO:0000313" key="2">
    <source>
        <dbReference type="EMBL" id="QFP95934.1"/>
    </source>
</evidence>
<reference evidence="2 3" key="1">
    <citation type="submission" date="2019-08" db="EMBL/GenBank/DDBJ databases">
        <authorList>
            <person name="Jakubowicz E."/>
            <person name="Mason K."/>
            <person name="Barman S.K."/>
            <person name="Burke C.M."/>
            <person name="Carroll P.R."/>
            <person name="Desai N."/>
            <person name="Lam J."/>
            <person name="Natale E.T."/>
            <person name="Rabichow L.N."/>
            <person name="Ngo R."/>
            <person name="Reddi K."/>
            <person name="Freise A.C."/>
            <person name="Moberg-Parker J."/>
            <person name="Garlena R.A."/>
            <person name="Russell D.A."/>
            <person name="Pope W.H."/>
            <person name="Jacobs-Sera D."/>
            <person name="Hatfull G.F."/>
        </authorList>
    </citation>
    <scope>NUCLEOTIDE SEQUENCE [LARGE SCALE GENOMIC DNA]</scope>
</reference>
<proteinExistence type="predicted"/>